<dbReference type="Gene3D" id="3.90.1150.10">
    <property type="entry name" value="Aspartate Aminotransferase, domain 1"/>
    <property type="match status" value="1"/>
</dbReference>
<keyword evidence="4 6" id="KW-0663">Pyridoxal phosphate</keyword>
<dbReference type="Proteomes" id="UP001153076">
    <property type="component" value="Unassembled WGS sequence"/>
</dbReference>
<dbReference type="SUPFAM" id="SSF53383">
    <property type="entry name" value="PLP-dependent transferases"/>
    <property type="match status" value="1"/>
</dbReference>
<evidence type="ECO:0000256" key="7">
    <source>
        <dbReference type="RuleBase" id="RU000382"/>
    </source>
</evidence>
<dbReference type="InterPro" id="IPR015422">
    <property type="entry name" value="PyrdxlP-dep_Trfase_small"/>
</dbReference>
<comment type="similarity">
    <text evidence="2 7">Belongs to the group II decarboxylase family.</text>
</comment>
<dbReference type="AlphaFoldDB" id="A0A9Q1QAE6"/>
<dbReference type="PANTHER" id="PTHR46101:SF2">
    <property type="entry name" value="SERINE DECARBOXYLASE"/>
    <property type="match status" value="1"/>
</dbReference>
<sequence length="440" mass="49872">MASDKAGRESDVVHCRNVRQSGLRITEPAEVDKEYMASVFANCTQTWLESIKYHLGYQLDFNFDYAALNTLQPFPLNNFGDPFTKSNYGVNSKQFEVGVLDWFAHLWEIENDEYWGYVTSGGTEANLQGILMGFAQLHYQVNIGTTFKGAIDDLDLVIQTLAECGFSRNQFYIHCDGALFGIMLPFVEQAPQITFKKPIDSASVSGHKLLGCPMPCGVLITRIEHVNALSKDIEYIASRDVTITCSRSGHAPILLWYILSKKGRIGLQKDIQKCLQNAKYLRDRLRNAGVSVMLNELSNIVVFERPPDEEFIKRWQLSCQGNIGHIVVMVNVSKQKLDAFLDELTEKLSTWSKEGAHRCVAFDIGYENCVCLLHSPRRGYCFCFFYRISFDNNNRGRDNGDNRGHVLYNNWRGWLWSRGGSYSNNNASTESQPSNRSVPA</sequence>
<evidence type="ECO:0000313" key="8">
    <source>
        <dbReference type="EMBL" id="KAJ8434206.1"/>
    </source>
</evidence>
<keyword evidence="3" id="KW-0210">Decarboxylase</keyword>
<comment type="caution">
    <text evidence="8">The sequence shown here is derived from an EMBL/GenBank/DDBJ whole genome shotgun (WGS) entry which is preliminary data.</text>
</comment>
<protein>
    <recommendedName>
        <fullName evidence="10">Histidine decarboxylase</fullName>
    </recommendedName>
</protein>
<dbReference type="PANTHER" id="PTHR46101">
    <property type="match status" value="1"/>
</dbReference>
<accession>A0A9Q1QAE6</accession>
<dbReference type="GO" id="GO:0019752">
    <property type="term" value="P:carboxylic acid metabolic process"/>
    <property type="evidence" value="ECO:0007669"/>
    <property type="project" value="InterPro"/>
</dbReference>
<organism evidence="8 9">
    <name type="scientific">Carnegiea gigantea</name>
    <dbReference type="NCBI Taxonomy" id="171969"/>
    <lineage>
        <taxon>Eukaryota</taxon>
        <taxon>Viridiplantae</taxon>
        <taxon>Streptophyta</taxon>
        <taxon>Embryophyta</taxon>
        <taxon>Tracheophyta</taxon>
        <taxon>Spermatophyta</taxon>
        <taxon>Magnoliopsida</taxon>
        <taxon>eudicotyledons</taxon>
        <taxon>Gunneridae</taxon>
        <taxon>Pentapetalae</taxon>
        <taxon>Caryophyllales</taxon>
        <taxon>Cactineae</taxon>
        <taxon>Cactaceae</taxon>
        <taxon>Cactoideae</taxon>
        <taxon>Echinocereeae</taxon>
        <taxon>Carnegiea</taxon>
    </lineage>
</organism>
<dbReference type="EMBL" id="JAKOGI010000494">
    <property type="protein sequence ID" value="KAJ8434206.1"/>
    <property type="molecule type" value="Genomic_DNA"/>
</dbReference>
<dbReference type="InterPro" id="IPR015421">
    <property type="entry name" value="PyrdxlP-dep_Trfase_major"/>
</dbReference>
<gene>
    <name evidence="8" type="ORF">Cgig2_004677</name>
</gene>
<keyword evidence="5 7" id="KW-0456">Lyase</keyword>
<evidence type="ECO:0000256" key="5">
    <source>
        <dbReference type="ARBA" id="ARBA00023239"/>
    </source>
</evidence>
<dbReference type="Gene3D" id="3.40.640.10">
    <property type="entry name" value="Type I PLP-dependent aspartate aminotransferase-like (Major domain)"/>
    <property type="match status" value="2"/>
</dbReference>
<keyword evidence="9" id="KW-1185">Reference proteome</keyword>
<evidence type="ECO:0000256" key="6">
    <source>
        <dbReference type="PIRSR" id="PIRSR602129-50"/>
    </source>
</evidence>
<evidence type="ECO:0000313" key="9">
    <source>
        <dbReference type="Proteomes" id="UP001153076"/>
    </source>
</evidence>
<dbReference type="GO" id="GO:0016831">
    <property type="term" value="F:carboxy-lyase activity"/>
    <property type="evidence" value="ECO:0007669"/>
    <property type="project" value="UniProtKB-KW"/>
</dbReference>
<evidence type="ECO:0000256" key="3">
    <source>
        <dbReference type="ARBA" id="ARBA00022793"/>
    </source>
</evidence>
<feature type="modified residue" description="N6-(pyridoxal phosphate)lysine" evidence="6">
    <location>
        <position position="208"/>
    </location>
</feature>
<dbReference type="OrthoDB" id="1928847at2759"/>
<name>A0A9Q1QAE6_9CARY</name>
<evidence type="ECO:0000256" key="2">
    <source>
        <dbReference type="ARBA" id="ARBA00009533"/>
    </source>
</evidence>
<reference evidence="8" key="1">
    <citation type="submission" date="2022-04" db="EMBL/GenBank/DDBJ databases">
        <title>Carnegiea gigantea Genome sequencing and assembly v2.</title>
        <authorList>
            <person name="Copetti D."/>
            <person name="Sanderson M.J."/>
            <person name="Burquez A."/>
            <person name="Wojciechowski M.F."/>
        </authorList>
    </citation>
    <scope>NUCLEOTIDE SEQUENCE</scope>
    <source>
        <strain evidence="8">SGP5-SGP5p</strain>
        <tissue evidence="8">Aerial part</tissue>
    </source>
</reference>
<proteinExistence type="inferred from homology"/>
<dbReference type="GO" id="GO:0030170">
    <property type="term" value="F:pyridoxal phosphate binding"/>
    <property type="evidence" value="ECO:0007669"/>
    <property type="project" value="InterPro"/>
</dbReference>
<evidence type="ECO:0000256" key="4">
    <source>
        <dbReference type="ARBA" id="ARBA00022898"/>
    </source>
</evidence>
<comment type="cofactor">
    <cofactor evidence="1 6 7">
        <name>pyridoxal 5'-phosphate</name>
        <dbReference type="ChEBI" id="CHEBI:597326"/>
    </cofactor>
</comment>
<dbReference type="InterPro" id="IPR051151">
    <property type="entry name" value="Group_II_Decarboxylase"/>
</dbReference>
<evidence type="ECO:0008006" key="10">
    <source>
        <dbReference type="Google" id="ProtNLM"/>
    </source>
</evidence>
<dbReference type="InterPro" id="IPR002129">
    <property type="entry name" value="PyrdxlP-dep_de-COase"/>
</dbReference>
<dbReference type="InterPro" id="IPR015424">
    <property type="entry name" value="PyrdxlP-dep_Trfase"/>
</dbReference>
<dbReference type="Pfam" id="PF00282">
    <property type="entry name" value="Pyridoxal_deC"/>
    <property type="match status" value="1"/>
</dbReference>
<evidence type="ECO:0000256" key="1">
    <source>
        <dbReference type="ARBA" id="ARBA00001933"/>
    </source>
</evidence>